<gene>
    <name evidence="1" type="ORF">CAEBREN_23896</name>
</gene>
<keyword evidence="2" id="KW-1185">Reference proteome</keyword>
<reference evidence="2" key="1">
    <citation type="submission" date="2011-07" db="EMBL/GenBank/DDBJ databases">
        <authorList>
            <consortium name="Caenorhabditis brenneri Sequencing and Analysis Consortium"/>
            <person name="Wilson R.K."/>
        </authorList>
    </citation>
    <scope>NUCLEOTIDE SEQUENCE [LARGE SCALE GENOMIC DNA]</scope>
    <source>
        <strain evidence="2">PB2801</strain>
    </source>
</reference>
<dbReference type="InParanoid" id="G0N1S2"/>
<dbReference type="STRING" id="135651.G0N1S2"/>
<proteinExistence type="predicted"/>
<dbReference type="Proteomes" id="UP000008068">
    <property type="component" value="Unassembled WGS sequence"/>
</dbReference>
<dbReference type="HOGENOM" id="CLU_1225730_0_0_1"/>
<dbReference type="EMBL" id="GL379828">
    <property type="protein sequence ID" value="EGT50379.1"/>
    <property type="molecule type" value="Genomic_DNA"/>
</dbReference>
<dbReference type="AlphaFoldDB" id="G0N1S2"/>
<sequence>MESLVLIFRVVNMSGYERYEDMEWVQMYAGRPSSSRPPREPVSPSSVAESELKEANDFVSANAHVPLKELLAQNKEAQKLKAVEYCKLKARKVPTLEEQERGPNGRIIFSQAYIDHIFYRELQPLIDLRVLRYIEEIITKKIEAEDGKKVEETEQTHETVEETVEIRSLFSIWILWSRNLDQAHINLPFVLSRKQNSAAHYFYGVASTKNAVDFIRRIGGKPRIFQ</sequence>
<evidence type="ECO:0000313" key="1">
    <source>
        <dbReference type="EMBL" id="EGT50379.1"/>
    </source>
</evidence>
<dbReference type="FunCoup" id="G0N1S2">
    <property type="interactions" value="1844"/>
</dbReference>
<evidence type="ECO:0000313" key="2">
    <source>
        <dbReference type="Proteomes" id="UP000008068"/>
    </source>
</evidence>
<protein>
    <submittedName>
        <fullName evidence="1">Uncharacterized protein</fullName>
    </submittedName>
</protein>
<dbReference type="eggNOG" id="ENOG502TI9J">
    <property type="taxonomic scope" value="Eukaryota"/>
</dbReference>
<dbReference type="OrthoDB" id="5863477at2759"/>
<name>G0N1S2_CAEBE</name>
<organism evidence="2">
    <name type="scientific">Caenorhabditis brenneri</name>
    <name type="common">Nematode worm</name>
    <dbReference type="NCBI Taxonomy" id="135651"/>
    <lineage>
        <taxon>Eukaryota</taxon>
        <taxon>Metazoa</taxon>
        <taxon>Ecdysozoa</taxon>
        <taxon>Nematoda</taxon>
        <taxon>Chromadorea</taxon>
        <taxon>Rhabditida</taxon>
        <taxon>Rhabditina</taxon>
        <taxon>Rhabditomorpha</taxon>
        <taxon>Rhabditoidea</taxon>
        <taxon>Rhabditidae</taxon>
        <taxon>Peloderinae</taxon>
        <taxon>Caenorhabditis</taxon>
    </lineage>
</organism>
<accession>G0N1S2</accession>